<dbReference type="PANTHER" id="PTHR30528">
    <property type="entry name" value="CYTOPLASMIC PROTEIN"/>
    <property type="match status" value="1"/>
</dbReference>
<accession>A0A437R4N8</accession>
<evidence type="ECO:0000313" key="1">
    <source>
        <dbReference type="EMBL" id="RVU41692.1"/>
    </source>
</evidence>
<dbReference type="AlphaFoldDB" id="A0A437R4N8"/>
<dbReference type="EMBL" id="SACS01000001">
    <property type="protein sequence ID" value="RVU41692.1"/>
    <property type="molecule type" value="Genomic_DNA"/>
</dbReference>
<dbReference type="Proteomes" id="UP000283077">
    <property type="component" value="Unassembled WGS sequence"/>
</dbReference>
<evidence type="ECO:0000313" key="2">
    <source>
        <dbReference type="Proteomes" id="UP000283077"/>
    </source>
</evidence>
<dbReference type="Pfam" id="PF06224">
    <property type="entry name" value="AlkZ-like"/>
    <property type="match status" value="1"/>
</dbReference>
<organism evidence="1 2">
    <name type="scientific">Rheinheimera riviphila</name>
    <dbReference type="NCBI Taxonomy" id="1834037"/>
    <lineage>
        <taxon>Bacteria</taxon>
        <taxon>Pseudomonadati</taxon>
        <taxon>Pseudomonadota</taxon>
        <taxon>Gammaproteobacteria</taxon>
        <taxon>Chromatiales</taxon>
        <taxon>Chromatiaceae</taxon>
        <taxon>Rheinheimera</taxon>
    </lineage>
</organism>
<proteinExistence type="predicted"/>
<comment type="caution">
    <text evidence="1">The sequence shown here is derived from an EMBL/GenBank/DDBJ whole genome shotgun (WGS) entry which is preliminary data.</text>
</comment>
<dbReference type="InterPro" id="IPR009351">
    <property type="entry name" value="AlkZ-like"/>
</dbReference>
<dbReference type="OrthoDB" id="9787207at2"/>
<protein>
    <submittedName>
        <fullName evidence="1">Winged helix-turn-helix domain-containing protein</fullName>
    </submittedName>
</protein>
<reference evidence="1 2" key="1">
    <citation type="submission" date="2019-01" db="EMBL/GenBank/DDBJ databases">
        <authorList>
            <person name="Chen W.-M."/>
        </authorList>
    </citation>
    <scope>NUCLEOTIDE SEQUENCE [LARGE SCALE GENOMIC DNA]</scope>
    <source>
        <strain evidence="1 2">KYPC3</strain>
    </source>
</reference>
<gene>
    <name evidence="1" type="ORF">EOE67_00380</name>
</gene>
<dbReference type="RefSeq" id="WP_127697089.1">
    <property type="nucleotide sequence ID" value="NZ_SACS01000001.1"/>
</dbReference>
<sequence>MSSMPLSPEQWVQLNLQQQGLHQQRRGKAATLATIEQLGYVQIDSINVVERAHHHVLQSRIANYQPQWLDELMAERKIFEYWSHAAAYLPMQDFRFSLFRKQQLQQGKKHWFAPDHQMMQLVRQRITAEGPLKASDFTATAQKNGPWWDWQPAKQALEQLFMQGELMVLRREKFQKVFDLTERVLPAGLDLRVPSCEEFVAYLIDRYLQSHGCGSSTQISYLRAGLKPEVQQQLLERQAGGELGSFMLQGQRYFYPQNLPELAPVSRKVSLLNPFDNLVIQRQRLQHWFDFDYQIEVYVPAEKRKIGYYSLPILYRQQLIGQMDVKAVRAEKVLLVQHLVFNEGLMLNKTTGLSDGLRQALRQALADYAAFNGCEQWQLVRATPAVVNWLQS</sequence>
<keyword evidence="2" id="KW-1185">Reference proteome</keyword>
<dbReference type="PANTHER" id="PTHR30528:SF0">
    <property type="entry name" value="CYTOPLASMIC PROTEIN"/>
    <property type="match status" value="1"/>
</dbReference>
<name>A0A437R4N8_9GAMM</name>